<protein>
    <recommendedName>
        <fullName evidence="1">2-cysteine adaptor domain-containing protein</fullName>
    </recommendedName>
</protein>
<reference evidence="2" key="1">
    <citation type="journal article" date="2020" name="Nature">
        <title>Giant virus diversity and host interactions through global metagenomics.</title>
        <authorList>
            <person name="Schulz F."/>
            <person name="Roux S."/>
            <person name="Paez-Espino D."/>
            <person name="Jungbluth S."/>
            <person name="Walsh D.A."/>
            <person name="Denef V.J."/>
            <person name="McMahon K.D."/>
            <person name="Konstantinidis K.T."/>
            <person name="Eloe-Fadrosh E.A."/>
            <person name="Kyrpides N.C."/>
            <person name="Woyke T."/>
        </authorList>
    </citation>
    <scope>NUCLEOTIDE SEQUENCE</scope>
    <source>
        <strain evidence="2">GVMAG-M-3300025860-20</strain>
    </source>
</reference>
<organism evidence="2">
    <name type="scientific">viral metagenome</name>
    <dbReference type="NCBI Taxonomy" id="1070528"/>
    <lineage>
        <taxon>unclassified sequences</taxon>
        <taxon>metagenomes</taxon>
        <taxon>organismal metagenomes</taxon>
    </lineage>
</organism>
<evidence type="ECO:0000259" key="1">
    <source>
        <dbReference type="Pfam" id="PF08793"/>
    </source>
</evidence>
<dbReference type="AlphaFoldDB" id="A0A6C0J890"/>
<feature type="domain" description="2-cysteine adaptor" evidence="1">
    <location>
        <begin position="15"/>
        <end position="43"/>
    </location>
</feature>
<dbReference type="Pfam" id="PF08793">
    <property type="entry name" value="2C_adapt"/>
    <property type="match status" value="1"/>
</dbReference>
<name>A0A6C0J890_9ZZZZ</name>
<sequence>MSDITNTKLFTKEECLKWRMDPTRNPRTTRRIKVTGPTYKRLSSRSRKLLDSSTRGIDTCKTKWVKANEEYGLLQSSICCKCNSIKLLYLLHDDGDYMCYKCNEDVSVIYFCVSCRQKTDAE</sequence>
<proteinExistence type="predicted"/>
<dbReference type="InterPro" id="IPR014901">
    <property type="entry name" value="2-cysteine_adaptor"/>
</dbReference>
<accession>A0A6C0J890</accession>
<evidence type="ECO:0000313" key="2">
    <source>
        <dbReference type="EMBL" id="QHU00956.1"/>
    </source>
</evidence>
<dbReference type="EMBL" id="MN740332">
    <property type="protein sequence ID" value="QHU00956.1"/>
    <property type="molecule type" value="Genomic_DNA"/>
</dbReference>